<protein>
    <submittedName>
        <fullName evidence="2">Uncharacterized protein YhfF</fullName>
    </submittedName>
</protein>
<dbReference type="InterPro" id="IPR009326">
    <property type="entry name" value="DUF984"/>
</dbReference>
<evidence type="ECO:0000313" key="2">
    <source>
        <dbReference type="EMBL" id="SDS88568.1"/>
    </source>
</evidence>
<evidence type="ECO:0000259" key="1">
    <source>
        <dbReference type="SMART" id="SM01022"/>
    </source>
</evidence>
<dbReference type="SUPFAM" id="SSF88697">
    <property type="entry name" value="PUA domain-like"/>
    <property type="match status" value="1"/>
</dbReference>
<proteinExistence type="predicted"/>
<accession>A0A1H1VUA7</accession>
<dbReference type="Gene3D" id="3.10.400.10">
    <property type="entry name" value="Sulfate adenylyltransferase"/>
    <property type="match status" value="1"/>
</dbReference>
<dbReference type="PANTHER" id="PTHR39203:SF1">
    <property type="entry name" value="CYTOPLASMIC PROTEIN"/>
    <property type="match status" value="1"/>
</dbReference>
<dbReference type="Pfam" id="PF04266">
    <property type="entry name" value="ASCH"/>
    <property type="match status" value="1"/>
</dbReference>
<dbReference type="PIRSF" id="PIRSF021320">
    <property type="entry name" value="DUF984"/>
    <property type="match status" value="1"/>
</dbReference>
<gene>
    <name evidence="2" type="ORF">SAMN04489751_3139</name>
</gene>
<name>A0A1H1VUA7_BRESA</name>
<feature type="domain" description="ASCH" evidence="1">
    <location>
        <begin position="28"/>
        <end position="150"/>
    </location>
</feature>
<dbReference type="PANTHER" id="PTHR39203">
    <property type="entry name" value="CYTOPLASMIC PROTEIN-RELATED"/>
    <property type="match status" value="1"/>
</dbReference>
<dbReference type="CDD" id="cd06553">
    <property type="entry name" value="ASCH_Ef3133_like"/>
    <property type="match status" value="1"/>
</dbReference>
<sequence>MNDASVGQFWGLARRARPELPVEVPEAWAFGATPEQADELLALVLDGAKTGTASSLWDVEAESEEVPEVGEMSIILDGRDRPRAVIETTAVETVPFDEVTAEHAWAEGEGDRSLAAWRDIHERFWRGHGLGPRGFSRGMPVVCERFALVFVS</sequence>
<dbReference type="AlphaFoldDB" id="A0A1H1VUA7"/>
<organism evidence="2 3">
    <name type="scientific">Brevibacterium sandarakinum</name>
    <dbReference type="NCBI Taxonomy" id="629680"/>
    <lineage>
        <taxon>Bacteria</taxon>
        <taxon>Bacillati</taxon>
        <taxon>Actinomycetota</taxon>
        <taxon>Actinomycetes</taxon>
        <taxon>Micrococcales</taxon>
        <taxon>Brevibacteriaceae</taxon>
        <taxon>Brevibacterium</taxon>
    </lineage>
</organism>
<dbReference type="SMART" id="SM01022">
    <property type="entry name" value="ASCH"/>
    <property type="match status" value="1"/>
</dbReference>
<evidence type="ECO:0000313" key="3">
    <source>
        <dbReference type="Proteomes" id="UP000199700"/>
    </source>
</evidence>
<dbReference type="Proteomes" id="UP000199700">
    <property type="component" value="Chromosome"/>
</dbReference>
<dbReference type="OrthoDB" id="9807542at2"/>
<reference evidence="2" key="1">
    <citation type="submission" date="2016-10" db="EMBL/GenBank/DDBJ databases">
        <authorList>
            <person name="Varghese N."/>
            <person name="Submissions S."/>
        </authorList>
    </citation>
    <scope>NUCLEOTIDE SEQUENCE [LARGE SCALE GENOMIC DNA]</scope>
    <source>
        <strain evidence="2">DSM 22082</strain>
    </source>
</reference>
<dbReference type="RefSeq" id="WP_092106987.1">
    <property type="nucleotide sequence ID" value="NZ_LT629739.1"/>
</dbReference>
<keyword evidence="3" id="KW-1185">Reference proteome</keyword>
<dbReference type="STRING" id="629680.SAMN04489751_3139"/>
<dbReference type="InterPro" id="IPR007374">
    <property type="entry name" value="ASCH_domain"/>
</dbReference>
<dbReference type="EMBL" id="LT629739">
    <property type="protein sequence ID" value="SDS88568.1"/>
    <property type="molecule type" value="Genomic_DNA"/>
</dbReference>
<dbReference type="InterPro" id="IPR015947">
    <property type="entry name" value="PUA-like_sf"/>
</dbReference>